<dbReference type="PROSITE" id="PS50158">
    <property type="entry name" value="ZF_CCHC"/>
    <property type="match status" value="2"/>
</dbReference>
<feature type="compositionally biased region" description="Basic and acidic residues" evidence="3">
    <location>
        <begin position="334"/>
        <end position="364"/>
    </location>
</feature>
<keyword evidence="1" id="KW-0479">Metal-binding</keyword>
<dbReference type="InterPro" id="IPR036875">
    <property type="entry name" value="Znf_CCHC_sf"/>
</dbReference>
<accession>A0A8J6HDY8</accession>
<sequence>MLVFYADMVGSVSAAGTYWASLGGLTGPPDPLVAVVTMTLLWKTVDHVEAEVRTPQQAEKPSGDTRKEAKSSSAVHVVVRRHFDGVPDRVSATSATKQESRELQVETCRSRNPHERGATYRREAELGVGHCNRGTAPPGGRAQNRLQETAPTATPPSERETKGSGRHRRQAGRIGKREKKNTEPKKMDSRTENQVVDETPTKWDEREDSSADRVKGHTLEIEKELGTIAKAIKKEQQGKISFTKEEQKRILEASGTIRANVMQLLLEVIAAQQAQKRAEERAARQEEQLEKLKKQLKQAEESGKGAKSQVSVVTRGMQTEGAAGKKGQPQVKQTPKEVQARETAQTRKEAGSKGEEKKTKEGQPKKANPKEGSWQIVSYAAKLKAKVPVKEETTVKMPGKSAEEVKAKLVRTLDIEKIGGPLSQVIPTKRGEVVLVCRNEEQRKKLETVLKTTEGVEMGSKKKLNPTVTLTGLETGWKEEEIVDEVFQKNGWIQSTTTREEFKEAFKFLARKRCQKSPKENLTFAVEPRLHKAFIEKQKIVVGLTMVFVEEMVQVTRCFKCNGLGHIAKSCKQEPKCHKCGKEGHKIKECRAQSLRQEVPHDEEGTRMEDRPNREVLNAQGRRDRIKVFQANLGRGREATELLQRMAEEEKVDVVLIQESYCYMPAWAGWSKYGGGRSDKIATMVRTGRRSIELDQFAGPTTRTVIVEGERGDIALTNVYVPPKGSLGGTLAKLDALLASRRGRPTIIGGDLNAKHPSFGGEEDDGRGRQVIDLVGAANLVVENDPDSLPTFETANGRSWIDVTFSRDATVEDWEHHH</sequence>
<feature type="compositionally biased region" description="Basic and acidic residues" evidence="3">
    <location>
        <begin position="199"/>
        <end position="215"/>
    </location>
</feature>
<dbReference type="SMART" id="SM00343">
    <property type="entry name" value="ZnF_C2HC"/>
    <property type="match status" value="2"/>
</dbReference>
<protein>
    <recommendedName>
        <fullName evidence="4">CCHC-type domain-containing protein</fullName>
    </recommendedName>
</protein>
<comment type="caution">
    <text evidence="5">The sequence shown here is derived from an EMBL/GenBank/DDBJ whole genome shotgun (WGS) entry which is preliminary data.</text>
</comment>
<feature type="compositionally biased region" description="Basic and acidic residues" evidence="3">
    <location>
        <begin position="61"/>
        <end position="70"/>
    </location>
</feature>
<feature type="domain" description="CCHC-type" evidence="4">
    <location>
        <begin position="557"/>
        <end position="573"/>
    </location>
</feature>
<feature type="coiled-coil region" evidence="2">
    <location>
        <begin position="268"/>
        <end position="309"/>
    </location>
</feature>
<keyword evidence="1" id="KW-0863">Zinc-finger</keyword>
<dbReference type="GO" id="GO:0008270">
    <property type="term" value="F:zinc ion binding"/>
    <property type="evidence" value="ECO:0007669"/>
    <property type="project" value="UniProtKB-KW"/>
</dbReference>
<feature type="region of interest" description="Disordered" evidence="3">
    <location>
        <begin position="53"/>
        <end position="215"/>
    </location>
</feature>
<dbReference type="PANTHER" id="PTHR33273:SF4">
    <property type="entry name" value="ENDONUCLEASE_EXONUCLEASE_PHOSPHATASE DOMAIN-CONTAINING PROTEIN"/>
    <property type="match status" value="1"/>
</dbReference>
<keyword evidence="6" id="KW-1185">Reference proteome</keyword>
<feature type="compositionally biased region" description="Basic residues" evidence="3">
    <location>
        <begin position="164"/>
        <end position="179"/>
    </location>
</feature>
<evidence type="ECO:0000259" key="4">
    <source>
        <dbReference type="PROSITE" id="PS50158"/>
    </source>
</evidence>
<dbReference type="InterPro" id="IPR036691">
    <property type="entry name" value="Endo/exonu/phosph_ase_sf"/>
</dbReference>
<dbReference type="GO" id="GO:0003676">
    <property type="term" value="F:nucleic acid binding"/>
    <property type="evidence" value="ECO:0007669"/>
    <property type="project" value="InterPro"/>
</dbReference>
<dbReference type="EMBL" id="JABDTM020025657">
    <property type="protein sequence ID" value="KAH0812984.1"/>
    <property type="molecule type" value="Genomic_DNA"/>
</dbReference>
<name>A0A8J6HDY8_TENMO</name>
<gene>
    <name evidence="5" type="ORF">GEV33_009807</name>
</gene>
<evidence type="ECO:0000256" key="3">
    <source>
        <dbReference type="SAM" id="MobiDB-lite"/>
    </source>
</evidence>
<keyword evidence="1" id="KW-0862">Zinc</keyword>
<dbReference type="GO" id="GO:0003824">
    <property type="term" value="F:catalytic activity"/>
    <property type="evidence" value="ECO:0007669"/>
    <property type="project" value="InterPro"/>
</dbReference>
<dbReference type="Gene3D" id="4.10.60.10">
    <property type="entry name" value="Zinc finger, CCHC-type"/>
    <property type="match status" value="1"/>
</dbReference>
<dbReference type="Proteomes" id="UP000719412">
    <property type="component" value="Unassembled WGS sequence"/>
</dbReference>
<dbReference type="PANTHER" id="PTHR33273">
    <property type="entry name" value="DOMAIN-CONTAINING PROTEIN, PUTATIVE-RELATED"/>
    <property type="match status" value="1"/>
</dbReference>
<dbReference type="SUPFAM" id="SSF56219">
    <property type="entry name" value="DNase I-like"/>
    <property type="match status" value="1"/>
</dbReference>
<evidence type="ECO:0000256" key="2">
    <source>
        <dbReference type="SAM" id="Coils"/>
    </source>
</evidence>
<organism evidence="5 6">
    <name type="scientific">Tenebrio molitor</name>
    <name type="common">Yellow mealworm beetle</name>
    <dbReference type="NCBI Taxonomy" id="7067"/>
    <lineage>
        <taxon>Eukaryota</taxon>
        <taxon>Metazoa</taxon>
        <taxon>Ecdysozoa</taxon>
        <taxon>Arthropoda</taxon>
        <taxon>Hexapoda</taxon>
        <taxon>Insecta</taxon>
        <taxon>Pterygota</taxon>
        <taxon>Neoptera</taxon>
        <taxon>Endopterygota</taxon>
        <taxon>Coleoptera</taxon>
        <taxon>Polyphaga</taxon>
        <taxon>Cucujiformia</taxon>
        <taxon>Tenebrionidae</taxon>
        <taxon>Tenebrio</taxon>
    </lineage>
</organism>
<dbReference type="Gene3D" id="3.60.10.10">
    <property type="entry name" value="Endonuclease/exonuclease/phosphatase"/>
    <property type="match status" value="1"/>
</dbReference>
<feature type="domain" description="CCHC-type" evidence="4">
    <location>
        <begin position="576"/>
        <end position="591"/>
    </location>
</feature>
<dbReference type="Pfam" id="PF14529">
    <property type="entry name" value="Exo_endo_phos_2"/>
    <property type="match status" value="1"/>
</dbReference>
<evidence type="ECO:0000256" key="1">
    <source>
        <dbReference type="PROSITE-ProRule" id="PRU00047"/>
    </source>
</evidence>
<dbReference type="InterPro" id="IPR001878">
    <property type="entry name" value="Znf_CCHC"/>
</dbReference>
<feature type="region of interest" description="Disordered" evidence="3">
    <location>
        <begin position="319"/>
        <end position="373"/>
    </location>
</feature>
<evidence type="ECO:0000313" key="5">
    <source>
        <dbReference type="EMBL" id="KAH0812984.1"/>
    </source>
</evidence>
<keyword evidence="2" id="KW-0175">Coiled coil</keyword>
<dbReference type="Pfam" id="PF00098">
    <property type="entry name" value="zf-CCHC"/>
    <property type="match status" value="2"/>
</dbReference>
<proteinExistence type="predicted"/>
<evidence type="ECO:0000313" key="6">
    <source>
        <dbReference type="Proteomes" id="UP000719412"/>
    </source>
</evidence>
<reference evidence="5" key="2">
    <citation type="submission" date="2021-08" db="EMBL/GenBank/DDBJ databases">
        <authorList>
            <person name="Eriksson T."/>
        </authorList>
    </citation>
    <scope>NUCLEOTIDE SEQUENCE</scope>
    <source>
        <strain evidence="5">Stoneville</strain>
        <tissue evidence="5">Whole head</tissue>
    </source>
</reference>
<dbReference type="InterPro" id="IPR005135">
    <property type="entry name" value="Endo/exonuclease/phosphatase"/>
</dbReference>
<feature type="compositionally biased region" description="Basic and acidic residues" evidence="3">
    <location>
        <begin position="180"/>
        <end position="191"/>
    </location>
</feature>
<dbReference type="SUPFAM" id="SSF57756">
    <property type="entry name" value="Retrovirus zinc finger-like domains"/>
    <property type="match status" value="1"/>
</dbReference>
<dbReference type="AlphaFoldDB" id="A0A8J6HDY8"/>
<feature type="compositionally biased region" description="Basic and acidic residues" evidence="3">
    <location>
        <begin position="98"/>
        <end position="125"/>
    </location>
</feature>
<reference evidence="5" key="1">
    <citation type="journal article" date="2020" name="J Insects Food Feed">
        <title>The yellow mealworm (Tenebrio molitor) genome: a resource for the emerging insects as food and feed industry.</title>
        <authorList>
            <person name="Eriksson T."/>
            <person name="Andere A."/>
            <person name="Kelstrup H."/>
            <person name="Emery V."/>
            <person name="Picard C."/>
        </authorList>
    </citation>
    <scope>NUCLEOTIDE SEQUENCE</scope>
    <source>
        <strain evidence="5">Stoneville</strain>
        <tissue evidence="5">Whole head</tissue>
    </source>
</reference>